<evidence type="ECO:0000256" key="2">
    <source>
        <dbReference type="SAM" id="MobiDB-lite"/>
    </source>
</evidence>
<dbReference type="GO" id="GO:0030515">
    <property type="term" value="F:snoRNA binding"/>
    <property type="evidence" value="ECO:0007669"/>
    <property type="project" value="TreeGrafter"/>
</dbReference>
<organism evidence="3 4">
    <name type="scientific">Armadillidium nasatum</name>
    <dbReference type="NCBI Taxonomy" id="96803"/>
    <lineage>
        <taxon>Eukaryota</taxon>
        <taxon>Metazoa</taxon>
        <taxon>Ecdysozoa</taxon>
        <taxon>Arthropoda</taxon>
        <taxon>Crustacea</taxon>
        <taxon>Multicrustacea</taxon>
        <taxon>Malacostraca</taxon>
        <taxon>Eumalacostraca</taxon>
        <taxon>Peracarida</taxon>
        <taxon>Isopoda</taxon>
        <taxon>Oniscidea</taxon>
        <taxon>Crinocheta</taxon>
        <taxon>Armadillidiidae</taxon>
        <taxon>Armadillidium</taxon>
    </lineage>
</organism>
<dbReference type="InterPro" id="IPR007955">
    <property type="entry name" value="Bystin"/>
</dbReference>
<dbReference type="GO" id="GO:0006364">
    <property type="term" value="P:rRNA processing"/>
    <property type="evidence" value="ECO:0007669"/>
    <property type="project" value="TreeGrafter"/>
</dbReference>
<dbReference type="GO" id="GO:0005737">
    <property type="term" value="C:cytoplasm"/>
    <property type="evidence" value="ECO:0007669"/>
    <property type="project" value="TreeGrafter"/>
</dbReference>
<accession>A0A5N5SXW5</accession>
<sequence length="360" mass="41082">MGKAKKLKKYGDSVPKPQPLSDQITLENEATPSCRVKHQKVDNDDKFVDGTLGQSIVKQSLAQLQELNEEEFPSLGRTIQSERDTDVNVSLVKEGVKKTFRKRKRVDGRDEEDSDAESVDEIDDAIPLNVEKTVKDFEDQLDLDNEDLKILDHFKKKESSSRQKRLADLFSNMITGKHNEIESVVYNRSEIESKLKPETKSQCEEIGKVLRKYRSGPLPKMLKTFPIMSCWDELLYFTKPENWTAAAMYQITRLFVSNLQAHLAQQFCTFVLLPRIRDDISYYKRLNFHLYQALSKTLYKPAAFFKGIIFPLCSNGDCSLREAIIIASLLANAHIPVAHSAAAISKNHVNGLSWSKLYSF</sequence>
<feature type="region of interest" description="Disordered" evidence="2">
    <location>
        <begin position="1"/>
        <end position="31"/>
    </location>
</feature>
<dbReference type="EMBL" id="SEYY01020188">
    <property type="protein sequence ID" value="KAB7497510.1"/>
    <property type="molecule type" value="Genomic_DNA"/>
</dbReference>
<protein>
    <submittedName>
        <fullName evidence="3">Bystin</fullName>
    </submittedName>
</protein>
<dbReference type="Proteomes" id="UP000326759">
    <property type="component" value="Unassembled WGS sequence"/>
</dbReference>
<comment type="caution">
    <text evidence="3">The sequence shown here is derived from an EMBL/GenBank/DDBJ whole genome shotgun (WGS) entry which is preliminary data.</text>
</comment>
<comment type="similarity">
    <text evidence="1">Belongs to the bystin family.</text>
</comment>
<keyword evidence="4" id="KW-1185">Reference proteome</keyword>
<name>A0A5N5SXW5_9CRUS</name>
<dbReference type="PANTHER" id="PTHR12821:SF0">
    <property type="entry name" value="BYSTIN"/>
    <property type="match status" value="1"/>
</dbReference>
<gene>
    <name evidence="3" type="primary">BYSL</name>
    <name evidence="3" type="ORF">Anas_07130</name>
</gene>
<dbReference type="AlphaFoldDB" id="A0A5N5SXW5"/>
<dbReference type="OrthoDB" id="2192561at2759"/>
<proteinExistence type="inferred from homology"/>
<dbReference type="Pfam" id="PF05291">
    <property type="entry name" value="Bystin"/>
    <property type="match status" value="1"/>
</dbReference>
<feature type="compositionally biased region" description="Polar residues" evidence="2">
    <location>
        <begin position="20"/>
        <end position="31"/>
    </location>
</feature>
<evidence type="ECO:0000313" key="4">
    <source>
        <dbReference type="Proteomes" id="UP000326759"/>
    </source>
</evidence>
<dbReference type="PANTHER" id="PTHR12821">
    <property type="entry name" value="BYSTIN"/>
    <property type="match status" value="1"/>
</dbReference>
<dbReference type="GO" id="GO:0030688">
    <property type="term" value="C:preribosome, small subunit precursor"/>
    <property type="evidence" value="ECO:0007669"/>
    <property type="project" value="TreeGrafter"/>
</dbReference>
<evidence type="ECO:0000256" key="1">
    <source>
        <dbReference type="ARBA" id="ARBA00007114"/>
    </source>
</evidence>
<reference evidence="3 4" key="1">
    <citation type="journal article" date="2019" name="PLoS Biol.">
        <title>Sex chromosomes control vertical transmission of feminizing Wolbachia symbionts in an isopod.</title>
        <authorList>
            <person name="Becking T."/>
            <person name="Chebbi M.A."/>
            <person name="Giraud I."/>
            <person name="Moumen B."/>
            <person name="Laverre T."/>
            <person name="Caubet Y."/>
            <person name="Peccoud J."/>
            <person name="Gilbert C."/>
            <person name="Cordaux R."/>
        </authorList>
    </citation>
    <scope>NUCLEOTIDE SEQUENCE [LARGE SCALE GENOMIC DNA]</scope>
    <source>
        <strain evidence="3">ANa2</strain>
        <tissue evidence="3">Whole body excluding digestive tract and cuticle</tissue>
    </source>
</reference>
<dbReference type="GO" id="GO:0005730">
    <property type="term" value="C:nucleolus"/>
    <property type="evidence" value="ECO:0007669"/>
    <property type="project" value="TreeGrafter"/>
</dbReference>
<evidence type="ECO:0000313" key="3">
    <source>
        <dbReference type="EMBL" id="KAB7497510.1"/>
    </source>
</evidence>